<sequence length="191" mass="23138">MEWIRLQTLRGKEFLMKFKKLFARKLKKVKYFRDYGVLRYRKAKKRMIEGYSEEAQLKANTKSMLRRGKEQQQDLNEIKNGGRQRDEDIAIDDIPLATKLPVIIDYKLHKEGINREDLEVLWRIVKTKYNDIRPEDEFESVSWGDLKRMLIQTKKVMLENFTRITWFDCILPEYVEDFKKKLEDSEDEHQV</sequence>
<protein>
    <submittedName>
        <fullName evidence="1">Uncharacterized protein</fullName>
    </submittedName>
</protein>
<accession>A0ABQ4X9V8</accession>
<name>A0ABQ4X9V8_9ASTR</name>
<dbReference type="EMBL" id="BQNB010009317">
    <property type="protein sequence ID" value="GJS61805.1"/>
    <property type="molecule type" value="Genomic_DNA"/>
</dbReference>
<gene>
    <name evidence="1" type="ORF">Tco_0656589</name>
</gene>
<evidence type="ECO:0000313" key="1">
    <source>
        <dbReference type="EMBL" id="GJS61805.1"/>
    </source>
</evidence>
<reference evidence="1" key="1">
    <citation type="journal article" date="2022" name="Int. J. Mol. Sci.">
        <title>Draft Genome of Tanacetum Coccineum: Genomic Comparison of Closely Related Tanacetum-Family Plants.</title>
        <authorList>
            <person name="Yamashiro T."/>
            <person name="Shiraishi A."/>
            <person name="Nakayama K."/>
            <person name="Satake H."/>
        </authorList>
    </citation>
    <scope>NUCLEOTIDE SEQUENCE</scope>
</reference>
<proteinExistence type="predicted"/>
<evidence type="ECO:0000313" key="2">
    <source>
        <dbReference type="Proteomes" id="UP001151760"/>
    </source>
</evidence>
<keyword evidence="2" id="KW-1185">Reference proteome</keyword>
<reference evidence="1" key="2">
    <citation type="submission" date="2022-01" db="EMBL/GenBank/DDBJ databases">
        <authorList>
            <person name="Yamashiro T."/>
            <person name="Shiraishi A."/>
            <person name="Satake H."/>
            <person name="Nakayama K."/>
        </authorList>
    </citation>
    <scope>NUCLEOTIDE SEQUENCE</scope>
</reference>
<organism evidence="1 2">
    <name type="scientific">Tanacetum coccineum</name>
    <dbReference type="NCBI Taxonomy" id="301880"/>
    <lineage>
        <taxon>Eukaryota</taxon>
        <taxon>Viridiplantae</taxon>
        <taxon>Streptophyta</taxon>
        <taxon>Embryophyta</taxon>
        <taxon>Tracheophyta</taxon>
        <taxon>Spermatophyta</taxon>
        <taxon>Magnoliopsida</taxon>
        <taxon>eudicotyledons</taxon>
        <taxon>Gunneridae</taxon>
        <taxon>Pentapetalae</taxon>
        <taxon>asterids</taxon>
        <taxon>campanulids</taxon>
        <taxon>Asterales</taxon>
        <taxon>Asteraceae</taxon>
        <taxon>Asteroideae</taxon>
        <taxon>Anthemideae</taxon>
        <taxon>Anthemidinae</taxon>
        <taxon>Tanacetum</taxon>
    </lineage>
</organism>
<dbReference type="Proteomes" id="UP001151760">
    <property type="component" value="Unassembled WGS sequence"/>
</dbReference>
<comment type="caution">
    <text evidence="1">The sequence shown here is derived from an EMBL/GenBank/DDBJ whole genome shotgun (WGS) entry which is preliminary data.</text>
</comment>